<feature type="domain" description="EGF-like" evidence="13">
    <location>
        <begin position="1252"/>
        <end position="1292"/>
    </location>
</feature>
<dbReference type="Pfam" id="PF00090">
    <property type="entry name" value="TSP_1"/>
    <property type="match status" value="1"/>
</dbReference>
<keyword evidence="8" id="KW-0472">Membrane</keyword>
<feature type="disulfide bond" evidence="11">
    <location>
        <begin position="250"/>
        <end position="267"/>
    </location>
</feature>
<dbReference type="Pfam" id="PF06119">
    <property type="entry name" value="NIDO"/>
    <property type="match status" value="1"/>
</dbReference>
<feature type="disulfide bond" evidence="11">
    <location>
        <begin position="46"/>
        <end position="55"/>
    </location>
</feature>
<dbReference type="PROSITE" id="PS50092">
    <property type="entry name" value="TSP1"/>
    <property type="match status" value="2"/>
</dbReference>
<evidence type="ECO:0000256" key="2">
    <source>
        <dbReference type="ARBA" id="ARBA00004613"/>
    </source>
</evidence>
<dbReference type="InterPro" id="IPR026823">
    <property type="entry name" value="cEGF"/>
</dbReference>
<feature type="chain" id="PRO_5029491671" evidence="12">
    <location>
        <begin position="21"/>
        <end position="2021"/>
    </location>
</feature>
<dbReference type="Gene3D" id="2.60.40.10">
    <property type="entry name" value="Immunoglobulins"/>
    <property type="match status" value="1"/>
</dbReference>
<feature type="domain" description="EGF-like" evidence="13">
    <location>
        <begin position="19"/>
        <end position="56"/>
    </location>
</feature>
<accession>A0A7J7J6J4</accession>
<evidence type="ECO:0000256" key="8">
    <source>
        <dbReference type="ARBA" id="ARBA00023136"/>
    </source>
</evidence>
<keyword evidence="3" id="KW-0964">Secreted</keyword>
<dbReference type="Gene3D" id="2.10.25.10">
    <property type="entry name" value="Laminin"/>
    <property type="match status" value="21"/>
</dbReference>
<evidence type="ECO:0000259" key="14">
    <source>
        <dbReference type="PROSITE" id="PS51233"/>
    </source>
</evidence>
<name>A0A7J7J6J4_BUGNE</name>
<proteinExistence type="predicted"/>
<evidence type="ECO:0000256" key="3">
    <source>
        <dbReference type="ARBA" id="ARBA00022525"/>
    </source>
</evidence>
<dbReference type="PANTHER" id="PTHR24034:SF204">
    <property type="entry name" value="ADHESION G PROTEIN-COUPLED RECEPTOR E1"/>
    <property type="match status" value="1"/>
</dbReference>
<dbReference type="Pfam" id="PF12947">
    <property type="entry name" value="EGF_3"/>
    <property type="match status" value="1"/>
</dbReference>
<feature type="domain" description="EGF-like" evidence="13">
    <location>
        <begin position="1902"/>
        <end position="1944"/>
    </location>
</feature>
<evidence type="ECO:0000313" key="16">
    <source>
        <dbReference type="Proteomes" id="UP000593567"/>
    </source>
</evidence>
<feature type="domain" description="VWFD" evidence="14">
    <location>
        <begin position="711"/>
        <end position="906"/>
    </location>
</feature>
<dbReference type="FunFam" id="2.20.100.10:FF:000001">
    <property type="entry name" value="semaphorin-5A isoform X1"/>
    <property type="match status" value="1"/>
</dbReference>
<feature type="domain" description="EGF-like" evidence="13">
    <location>
        <begin position="1689"/>
        <end position="1727"/>
    </location>
</feature>
<keyword evidence="16" id="KW-1185">Reference proteome</keyword>
<evidence type="ECO:0000256" key="4">
    <source>
        <dbReference type="ARBA" id="ARBA00022536"/>
    </source>
</evidence>
<dbReference type="PROSITE" id="PS01187">
    <property type="entry name" value="EGF_CA"/>
    <property type="match status" value="5"/>
</dbReference>
<feature type="domain" description="EGF-like" evidence="13">
    <location>
        <begin position="1773"/>
        <end position="1813"/>
    </location>
</feature>
<dbReference type="PROSITE" id="PS50026">
    <property type="entry name" value="EGF_3"/>
    <property type="match status" value="12"/>
</dbReference>
<dbReference type="EMBL" id="VXIV02002986">
    <property type="protein sequence ID" value="KAF6021645.1"/>
    <property type="molecule type" value="Genomic_DNA"/>
</dbReference>
<dbReference type="GO" id="GO:0016020">
    <property type="term" value="C:membrane"/>
    <property type="evidence" value="ECO:0007669"/>
    <property type="project" value="UniProtKB-SubCell"/>
</dbReference>
<keyword evidence="5 12" id="KW-0732">Signal</keyword>
<dbReference type="Proteomes" id="UP000593567">
    <property type="component" value="Unassembled WGS sequence"/>
</dbReference>
<sequence>MMIQIILLLFAASFVSTTEGSPCSLANCDPDGGECKTVDGAMSCVCYDGRTGIECTDYIASYGDWSEAGPCSSECGAAVRTSNRTCTNNADGTVRDVTDCESWGLGPSTKTEVKKRLPECTCNVHPCLDVKGDHTDAPCNSLGEKLHKCYEEFINTDPQNLVCLKKCVCADGFQRKLDPVTGDICVDINECKDATGACFNSTTDTLLSSVSSCVNSAGDYGCTCAQGYHHRSGNKLCEDVNECNDGTDECDDGDRATCTNTPGSYSCQCKTDFHGEGGKGSCRYEGRFILTDTSGMTEVKQEVSSLTYIPDGGFLSSDDETSVINSMYATRSGLIVFTSYKKGDPVQLAALAKPNMEKLLDWSVEKLNKINRNIVKVAAVYWADSIPAADGGIYTQWIPDLASSTLSADTVAKFKDIHEHASWAYVVTWSKMAPNIKSTYSSDLNSFQAVVIGDAKKQTIKVRYFYGDRQMNWNLAIYGNPDLKFYPARIGVVFNARGGQPVAEEYKYSGLLTKDYTLTEWTNTEAGIIHPDRYNADGEEDEVTSAGKFDYIITELPSSYDAPSKTCRDWLDNQSEDELLKLASMECPGSLNQISLVLKGSYVLVEDVPAGHFCYKPVNPSTYGAGSLLYSRCCYDTLGSLLSNTISAVQSVYGKSTVLKINPTETDEAEEIYWSCCDADYISSGQTPLSMCEEFLSHRPPGSSSQFHALSISQLRGDPHITSLDDVTYTFNGHGEFIMIESVNDTEFVFQGRTARVNGTGAATVFTGFAGQLAGGTIAEIGFSPTFSSVDLYLNGTKMNNFDWNTVSVEGNVRPYNDSGLYVMSFENGITARINANFDLEMMTLETIAEPSLADKLRGLLGNFNGEKGDEFRFPNGTLTLNSTSFTESEMYNWGLSWMTSDDNTLFTYDSETNWASYNFPDFRPTFFNANLTVMFPDADKRRAAIALCNNRNTEDENPELRKECYFDYKVTDNAALAEATVAASESLASEKSELNNFAPVFAQENVTLQVVAGETYSALHTLHATDDNGDNITYAISAGPSELSVSSEGVVTWGPVVYTDNNTVIITASDGSATASLSPQVAICNCQNEGVCQWEVTSTSNWYTVPCQCTAGWTGDKCDEDIDGCAEAPCFTACSDVLASKVEEQGSEFICDPCPAGLDGDGVSCYDVNECLTEEPCEHGLCENTAGSFLCSCNEGFALGPDGRSCLDINECLINKHDCNEKSVCTNTEGSYECTCKSGYEDLGTLEGCVNIDECSDPSVNCTVKSTCIDTDGSYVCQCLFGYRDTGNGCVNIDECALGNKCSQKCIDGLASYTCDCENNFSLNTTDLVTCHPDNECTVEETLKCDGGNNRSTCAKDGSGEIICACPQGFTADDDKNCVDIDECATGADICSPATSSCNNTEPGYSCVCKDGYQLSPNGITCEDVDECKDNSNNCDHYCSNTVGGFSCSCRSGYYLSSNGSSCINRNECELELTNQCDPLNGNCTDITDPEDGQLGYLCGCNSGYVLSEDGFTCNDLNECSLEDRGGCSQGCSNSKGSYTCYCGNGYALNTTDMMSCDDINECSSSATHNCYSDRFCTNTDGGYTCSCPDDFYLKSDGFTCVSLDTCKSGHSCSDTCSVINGTDTCQCSRGYLLAADNKTCQDVNECTEGLNICDSKYNVKCVNDEPGYHCACISDKYTQIEEAKCIDVDECSTGEAVCRDNSYCTNKENGYSCPCLTGFTDNVAGGCSDIKECLTGDNACHKTLATCTDFDGGYSCECKPGYTGDGVECTDINECAKTHSCDPDPDAGVCTNTPGSYSCSCRPGYEIQTSNLCLNIDECSNVVKYGVECSQVCIDTPGSVKCGCTDGYKLSADGLNCSPQVACSNKTICAHNCLKRNGVDTCTCNPGYSLDSADNSTCIDIDECATNTSSCDKNLGVCENVEGSYTCSCLNDFTVGPNGECEDRDGGFGEWSLFSNCTETCGEEGVQTRSRTCDSPSPEGKGAKCQGEDTESQPCNRILVLALPTQVYHNISADCSLYY</sequence>
<dbReference type="InterPro" id="IPR001881">
    <property type="entry name" value="EGF-like_Ca-bd_dom"/>
</dbReference>
<keyword evidence="4 11" id="KW-0245">EGF-like domain</keyword>
<dbReference type="SUPFAM" id="SSF57196">
    <property type="entry name" value="EGF/Laminin"/>
    <property type="match status" value="5"/>
</dbReference>
<feature type="domain" description="EGF-like" evidence="13">
    <location>
        <begin position="1293"/>
        <end position="1328"/>
    </location>
</feature>
<evidence type="ECO:0000256" key="12">
    <source>
        <dbReference type="SAM" id="SignalP"/>
    </source>
</evidence>
<evidence type="ECO:0000259" key="13">
    <source>
        <dbReference type="PROSITE" id="PS50026"/>
    </source>
</evidence>
<feature type="domain" description="EGF-like" evidence="13">
    <location>
        <begin position="1560"/>
        <end position="1603"/>
    </location>
</feature>
<keyword evidence="10" id="KW-0325">Glycoprotein</keyword>
<dbReference type="OrthoDB" id="6287223at2759"/>
<evidence type="ECO:0000313" key="15">
    <source>
        <dbReference type="EMBL" id="KAF6021645.1"/>
    </source>
</evidence>
<evidence type="ECO:0000256" key="6">
    <source>
        <dbReference type="ARBA" id="ARBA00022737"/>
    </source>
</evidence>
<comment type="subcellular location">
    <subcellularLocation>
        <location evidence="1">Membrane</location>
    </subcellularLocation>
    <subcellularLocation>
        <location evidence="2">Secreted</location>
    </subcellularLocation>
</comment>
<dbReference type="InterPro" id="IPR000742">
    <property type="entry name" value="EGF"/>
</dbReference>
<keyword evidence="6" id="KW-0677">Repeat</keyword>
<evidence type="ECO:0000256" key="9">
    <source>
        <dbReference type="ARBA" id="ARBA00023157"/>
    </source>
</evidence>
<dbReference type="GO" id="GO:0005509">
    <property type="term" value="F:calcium ion binding"/>
    <property type="evidence" value="ECO:0007669"/>
    <property type="project" value="InterPro"/>
</dbReference>
<dbReference type="GO" id="GO:0071944">
    <property type="term" value="C:cell periphery"/>
    <property type="evidence" value="ECO:0007669"/>
    <property type="project" value="UniProtKB-ARBA"/>
</dbReference>
<dbReference type="Pfam" id="PF12662">
    <property type="entry name" value="cEGF"/>
    <property type="match status" value="1"/>
</dbReference>
<feature type="signal peptide" evidence="12">
    <location>
        <begin position="1"/>
        <end position="20"/>
    </location>
</feature>
<dbReference type="InterPro" id="IPR003886">
    <property type="entry name" value="NIDO_dom"/>
</dbReference>
<dbReference type="GO" id="GO:0007160">
    <property type="term" value="P:cell-matrix adhesion"/>
    <property type="evidence" value="ECO:0007669"/>
    <property type="project" value="InterPro"/>
</dbReference>
<dbReference type="PROSITE" id="PS00010">
    <property type="entry name" value="ASX_HYDROXYL"/>
    <property type="match status" value="12"/>
</dbReference>
<dbReference type="FunFam" id="2.10.25.10:FF:000038">
    <property type="entry name" value="Fibrillin 2"/>
    <property type="match status" value="3"/>
</dbReference>
<dbReference type="SMART" id="SM00209">
    <property type="entry name" value="TSP1"/>
    <property type="match status" value="2"/>
</dbReference>
<evidence type="ECO:0000256" key="1">
    <source>
        <dbReference type="ARBA" id="ARBA00004370"/>
    </source>
</evidence>
<dbReference type="InterPro" id="IPR009030">
    <property type="entry name" value="Growth_fac_rcpt_cys_sf"/>
</dbReference>
<dbReference type="InterPro" id="IPR000152">
    <property type="entry name" value="EGF-type_Asp/Asn_hydroxyl_site"/>
</dbReference>
<dbReference type="Pfam" id="PF07645">
    <property type="entry name" value="EGF_CA"/>
    <property type="match status" value="12"/>
</dbReference>
<dbReference type="InterPro" id="IPR013783">
    <property type="entry name" value="Ig-like_fold"/>
</dbReference>
<evidence type="ECO:0000256" key="11">
    <source>
        <dbReference type="PROSITE-ProRule" id="PRU00076"/>
    </source>
</evidence>
<evidence type="ECO:0000256" key="5">
    <source>
        <dbReference type="ARBA" id="ARBA00022729"/>
    </source>
</evidence>
<dbReference type="FunFam" id="2.10.25.10:FF:000005">
    <property type="entry name" value="Fibrillin 2"/>
    <property type="match status" value="1"/>
</dbReference>
<dbReference type="SMART" id="SM00179">
    <property type="entry name" value="EGF_CA"/>
    <property type="match status" value="17"/>
</dbReference>
<dbReference type="PROSITE" id="PS01186">
    <property type="entry name" value="EGF_2"/>
    <property type="match status" value="10"/>
</dbReference>
<dbReference type="CDD" id="cd00054">
    <property type="entry name" value="EGF_CA"/>
    <property type="match status" value="11"/>
</dbReference>
<dbReference type="PROSITE" id="PS00022">
    <property type="entry name" value="EGF_1"/>
    <property type="match status" value="2"/>
</dbReference>
<reference evidence="15" key="1">
    <citation type="submission" date="2020-06" db="EMBL/GenBank/DDBJ databases">
        <title>Draft genome of Bugula neritina, a colonial animal packing powerful symbionts and potential medicines.</title>
        <authorList>
            <person name="Rayko M."/>
        </authorList>
    </citation>
    <scope>NUCLEOTIDE SEQUENCE [LARGE SCALE GENOMIC DNA]</scope>
    <source>
        <strain evidence="15">Kwan_BN1</strain>
    </source>
</reference>
<dbReference type="FunFam" id="2.10.25.10:FF:000096">
    <property type="entry name" value="Putative fibrillin 2"/>
    <property type="match status" value="1"/>
</dbReference>
<feature type="domain" description="EGF-like" evidence="13">
    <location>
        <begin position="1168"/>
        <end position="1208"/>
    </location>
</feature>
<feature type="domain" description="EGF-like" evidence="13">
    <location>
        <begin position="239"/>
        <end position="276"/>
    </location>
</feature>
<keyword evidence="9 11" id="KW-1015">Disulfide bond</keyword>
<feature type="domain" description="EGF-like" evidence="13">
    <location>
        <begin position="1209"/>
        <end position="1251"/>
    </location>
</feature>
<comment type="caution">
    <text evidence="15">The sequence shown here is derived from an EMBL/GenBank/DDBJ whole genome shotgun (WGS) entry which is preliminary data.</text>
</comment>
<dbReference type="SUPFAM" id="SSF57184">
    <property type="entry name" value="Growth factor receptor domain"/>
    <property type="match status" value="5"/>
</dbReference>
<dbReference type="InterPro" id="IPR049883">
    <property type="entry name" value="NOTCH1_EGF-like"/>
</dbReference>
<comment type="caution">
    <text evidence="11">Lacks conserved residue(s) required for the propagation of feature annotation.</text>
</comment>
<dbReference type="SUPFAM" id="SSF82895">
    <property type="entry name" value="TSP-1 type 1 repeat"/>
    <property type="match status" value="1"/>
</dbReference>
<dbReference type="InterPro" id="IPR018097">
    <property type="entry name" value="EGF_Ca-bd_CS"/>
</dbReference>
<feature type="domain" description="EGF-like" evidence="13">
    <location>
        <begin position="1731"/>
        <end position="1772"/>
    </location>
</feature>
<evidence type="ECO:0000256" key="10">
    <source>
        <dbReference type="ARBA" id="ARBA00023180"/>
    </source>
</evidence>
<dbReference type="InterPro" id="IPR036383">
    <property type="entry name" value="TSP1_rpt_sf"/>
</dbReference>
<dbReference type="SMART" id="SM00181">
    <property type="entry name" value="EGF"/>
    <property type="match status" value="23"/>
</dbReference>
<dbReference type="PROSITE" id="PS51233">
    <property type="entry name" value="VWFD"/>
    <property type="match status" value="1"/>
</dbReference>
<dbReference type="InterPro" id="IPR024731">
    <property type="entry name" value="NELL2-like_EGF"/>
</dbReference>
<dbReference type="GO" id="GO:0005576">
    <property type="term" value="C:extracellular region"/>
    <property type="evidence" value="ECO:0007669"/>
    <property type="project" value="UniProtKB-SubCell"/>
</dbReference>
<dbReference type="SMART" id="SM00216">
    <property type="entry name" value="VWD"/>
    <property type="match status" value="1"/>
</dbReference>
<dbReference type="PANTHER" id="PTHR24034">
    <property type="entry name" value="EGF-LIKE DOMAIN-CONTAINING PROTEIN"/>
    <property type="match status" value="1"/>
</dbReference>
<dbReference type="InterPro" id="IPR001846">
    <property type="entry name" value="VWF_type-D"/>
</dbReference>
<dbReference type="Gene3D" id="2.20.100.10">
    <property type="entry name" value="Thrombospondin type-1 (TSP1) repeat"/>
    <property type="match status" value="1"/>
</dbReference>
<feature type="domain" description="EGF-like" evidence="13">
    <location>
        <begin position="1381"/>
        <end position="1424"/>
    </location>
</feature>
<keyword evidence="7" id="KW-0106">Calcium</keyword>
<gene>
    <name evidence="15" type="ORF">EB796_020046</name>
</gene>
<dbReference type="InterPro" id="IPR050751">
    <property type="entry name" value="ECM_structural_protein"/>
</dbReference>
<organism evidence="15 16">
    <name type="scientific">Bugula neritina</name>
    <name type="common">Brown bryozoan</name>
    <name type="synonym">Sertularia neritina</name>
    <dbReference type="NCBI Taxonomy" id="10212"/>
    <lineage>
        <taxon>Eukaryota</taxon>
        <taxon>Metazoa</taxon>
        <taxon>Spiralia</taxon>
        <taxon>Lophotrochozoa</taxon>
        <taxon>Bryozoa</taxon>
        <taxon>Gymnolaemata</taxon>
        <taxon>Cheilostomatida</taxon>
        <taxon>Flustrina</taxon>
        <taxon>Buguloidea</taxon>
        <taxon>Bugulidae</taxon>
        <taxon>Bugula</taxon>
    </lineage>
</organism>
<feature type="disulfide bond" evidence="11">
    <location>
        <begin position="1297"/>
        <end position="1307"/>
    </location>
</feature>
<protein>
    <submittedName>
        <fullName evidence="15">Uncharacterized protein</fullName>
    </submittedName>
</protein>
<evidence type="ECO:0000256" key="7">
    <source>
        <dbReference type="ARBA" id="ARBA00022837"/>
    </source>
</evidence>
<dbReference type="InterPro" id="IPR000884">
    <property type="entry name" value="TSP1_rpt"/>
</dbReference>
<dbReference type="FunFam" id="2.10.25.10:FF:000014">
    <property type="entry name" value="Latent-transforming growth factor beta-binding protein 3"/>
    <property type="match status" value="1"/>
</dbReference>